<proteinExistence type="predicted"/>
<dbReference type="EMBL" id="AOGW02000006">
    <property type="protein sequence ID" value="EMY63003.1"/>
    <property type="molecule type" value="Genomic_DNA"/>
</dbReference>
<name>N1VWV6_9LEPT</name>
<evidence type="ECO:0000313" key="1">
    <source>
        <dbReference type="EMBL" id="EMY63003.1"/>
    </source>
</evidence>
<reference evidence="1" key="1">
    <citation type="submission" date="2013-03" db="EMBL/GenBank/DDBJ databases">
        <authorList>
            <person name="Harkins D.M."/>
            <person name="Durkin A.S."/>
            <person name="Brinkac L.M."/>
            <person name="Haft D.H."/>
            <person name="Selengut J.D."/>
            <person name="Sanka R."/>
            <person name="DePew J."/>
            <person name="Purushe J."/>
            <person name="Hartskeerl R.A."/>
            <person name="Ahmed A."/>
            <person name="van der Linden H."/>
            <person name="Goris M.G.A."/>
            <person name="Vinetz J.M."/>
            <person name="Sutton G.G."/>
            <person name="Nierman W.C."/>
            <person name="Fouts D.E."/>
        </authorList>
    </citation>
    <scope>NUCLEOTIDE SEQUENCE [LARGE SCALE GENOMIC DNA]</scope>
    <source>
        <strain evidence="1">LT 11-33</strain>
    </source>
</reference>
<organism evidence="1 2">
    <name type="scientific">Leptospira terpstrae serovar Hualin str. LT 11-33 = ATCC 700639</name>
    <dbReference type="NCBI Taxonomy" id="1257025"/>
    <lineage>
        <taxon>Bacteria</taxon>
        <taxon>Pseudomonadati</taxon>
        <taxon>Spirochaetota</taxon>
        <taxon>Spirochaetia</taxon>
        <taxon>Leptospirales</taxon>
        <taxon>Leptospiraceae</taxon>
        <taxon>Leptospira</taxon>
    </lineage>
</organism>
<dbReference type="Proteomes" id="UP000012371">
    <property type="component" value="Unassembled WGS sequence"/>
</dbReference>
<sequence length="49" mass="6049">MLTLAKLVIAFNLINAYWIKVYCNEVLFFRKIIKKIWNQNCFFFFQNIK</sequence>
<protein>
    <submittedName>
        <fullName evidence="1">Uncharacterized protein</fullName>
    </submittedName>
</protein>
<dbReference type="STRING" id="1257025.LEP1GSC203_2901"/>
<keyword evidence="2" id="KW-1185">Reference proteome</keyword>
<gene>
    <name evidence="1" type="ORF">LEP1GSC203_2901</name>
</gene>
<accession>N1VWV6</accession>
<comment type="caution">
    <text evidence="1">The sequence shown here is derived from an EMBL/GenBank/DDBJ whole genome shotgun (WGS) entry which is preliminary data.</text>
</comment>
<dbReference type="AlphaFoldDB" id="N1VWV6"/>
<evidence type="ECO:0000313" key="2">
    <source>
        <dbReference type="Proteomes" id="UP000012371"/>
    </source>
</evidence>